<accession>A0A1X7SWU1</accession>
<dbReference type="GO" id="GO:0005743">
    <property type="term" value="C:mitochondrial inner membrane"/>
    <property type="evidence" value="ECO:0007669"/>
    <property type="project" value="TreeGrafter"/>
</dbReference>
<keyword evidence="6 8" id="KW-0472">Membrane</keyword>
<evidence type="ECO:0000256" key="2">
    <source>
        <dbReference type="ARBA" id="ARBA00022692"/>
    </source>
</evidence>
<dbReference type="InterPro" id="IPR039421">
    <property type="entry name" value="Type_1_exporter"/>
</dbReference>
<dbReference type="SUPFAM" id="SSF52540">
    <property type="entry name" value="P-loop containing nucleoside triphosphate hydrolases"/>
    <property type="match status" value="1"/>
</dbReference>
<dbReference type="GO" id="GO:0016887">
    <property type="term" value="F:ATP hydrolysis activity"/>
    <property type="evidence" value="ECO:0007669"/>
    <property type="project" value="InterPro"/>
</dbReference>
<dbReference type="SUPFAM" id="SSF90123">
    <property type="entry name" value="ABC transporter transmembrane region"/>
    <property type="match status" value="1"/>
</dbReference>
<dbReference type="InterPro" id="IPR003439">
    <property type="entry name" value="ABC_transporter-like_ATP-bd"/>
</dbReference>
<evidence type="ECO:0000256" key="1">
    <source>
        <dbReference type="ARBA" id="ARBA00004141"/>
    </source>
</evidence>
<dbReference type="EnsemblMetazoa" id="Aqu2.1.06594_001">
    <property type="protein sequence ID" value="Aqu2.1.06594_001"/>
    <property type="gene ID" value="Aqu2.1.06594"/>
</dbReference>
<feature type="domain" description="ABC transmembrane type-1" evidence="10">
    <location>
        <begin position="370"/>
        <end position="490"/>
    </location>
</feature>
<keyword evidence="3" id="KW-0547">Nucleotide-binding</keyword>
<feature type="transmembrane region" description="Helical" evidence="8">
    <location>
        <begin position="410"/>
        <end position="438"/>
    </location>
</feature>
<keyword evidence="5 8" id="KW-1133">Transmembrane helix</keyword>
<dbReference type="GO" id="GO:0090374">
    <property type="term" value="P:oligopeptide export from mitochondrion"/>
    <property type="evidence" value="ECO:0007669"/>
    <property type="project" value="TreeGrafter"/>
</dbReference>
<dbReference type="OrthoDB" id="6500128at2759"/>
<proteinExistence type="predicted"/>
<organism evidence="11">
    <name type="scientific">Amphimedon queenslandica</name>
    <name type="common">Sponge</name>
    <dbReference type="NCBI Taxonomy" id="400682"/>
    <lineage>
        <taxon>Eukaryota</taxon>
        <taxon>Metazoa</taxon>
        <taxon>Porifera</taxon>
        <taxon>Demospongiae</taxon>
        <taxon>Heteroscleromorpha</taxon>
        <taxon>Haplosclerida</taxon>
        <taxon>Niphatidae</taxon>
        <taxon>Amphimedon</taxon>
    </lineage>
</organism>
<keyword evidence="4" id="KW-0067">ATP-binding</keyword>
<keyword evidence="2 8" id="KW-0812">Transmembrane</keyword>
<dbReference type="Gene3D" id="1.20.1560.10">
    <property type="entry name" value="ABC transporter type 1, transmembrane domain"/>
    <property type="match status" value="1"/>
</dbReference>
<dbReference type="Pfam" id="PF00664">
    <property type="entry name" value="ABC_membrane"/>
    <property type="match status" value="1"/>
</dbReference>
<dbReference type="SMART" id="SM00382">
    <property type="entry name" value="AAA"/>
    <property type="match status" value="1"/>
</dbReference>
<evidence type="ECO:0000256" key="4">
    <source>
        <dbReference type="ARBA" id="ARBA00022840"/>
    </source>
</evidence>
<dbReference type="Pfam" id="PF00005">
    <property type="entry name" value="ABC_tran"/>
    <property type="match status" value="1"/>
</dbReference>
<evidence type="ECO:0000256" key="3">
    <source>
        <dbReference type="ARBA" id="ARBA00022741"/>
    </source>
</evidence>
<dbReference type="PROSITE" id="PS50929">
    <property type="entry name" value="ABC_TM1F"/>
    <property type="match status" value="1"/>
</dbReference>
<evidence type="ECO:0000256" key="7">
    <source>
        <dbReference type="SAM" id="MobiDB-lite"/>
    </source>
</evidence>
<dbReference type="InterPro" id="IPR027417">
    <property type="entry name" value="P-loop_NTPase"/>
</dbReference>
<dbReference type="InParanoid" id="A0A1X7SWU1"/>
<reference evidence="11" key="1">
    <citation type="submission" date="2017-05" db="UniProtKB">
        <authorList>
            <consortium name="EnsemblMetazoa"/>
        </authorList>
    </citation>
    <scope>IDENTIFICATION</scope>
</reference>
<feature type="domain" description="ABC transporter" evidence="9">
    <location>
        <begin position="1"/>
        <end position="211"/>
    </location>
</feature>
<dbReference type="PANTHER" id="PTHR43394:SF1">
    <property type="entry name" value="ATP-BINDING CASSETTE SUB-FAMILY B MEMBER 10, MITOCHONDRIAL"/>
    <property type="match status" value="1"/>
</dbReference>
<dbReference type="InterPro" id="IPR003593">
    <property type="entry name" value="AAA+_ATPase"/>
</dbReference>
<evidence type="ECO:0000256" key="6">
    <source>
        <dbReference type="ARBA" id="ARBA00023136"/>
    </source>
</evidence>
<dbReference type="STRING" id="400682.A0A1X7SWU1"/>
<dbReference type="PROSITE" id="PS50893">
    <property type="entry name" value="ABC_TRANSPORTER_2"/>
    <property type="match status" value="1"/>
</dbReference>
<evidence type="ECO:0000259" key="9">
    <source>
        <dbReference type="PROSITE" id="PS50893"/>
    </source>
</evidence>
<dbReference type="AlphaFoldDB" id="A0A1X7SWU1"/>
<name>A0A1X7SWU1_AMPQE</name>
<dbReference type="InterPro" id="IPR036640">
    <property type="entry name" value="ABC1_TM_sf"/>
</dbReference>
<comment type="subcellular location">
    <subcellularLocation>
        <location evidence="1">Membrane</location>
        <topology evidence="1">Multi-pass membrane protein</topology>
    </subcellularLocation>
</comment>
<dbReference type="GO" id="GO:0015421">
    <property type="term" value="F:ABC-type oligopeptide transporter activity"/>
    <property type="evidence" value="ECO:0007669"/>
    <property type="project" value="TreeGrafter"/>
</dbReference>
<evidence type="ECO:0000313" key="11">
    <source>
        <dbReference type="EnsemblMetazoa" id="Aqu2.1.06594_001"/>
    </source>
</evidence>
<feature type="region of interest" description="Disordered" evidence="7">
    <location>
        <begin position="273"/>
        <end position="293"/>
    </location>
</feature>
<sequence length="490" mass="53913">MTNVTFSYPSRPGVSILNGIDLHIKAGQTIGLVGPSGCGKSTLLHVMQRLYMHTGGKVTIDDVDIKDLSISWLRRQVGVVSQEPLLFNVSIGENISYGKAGATPMQIEEAARAANAYEFISNLPEGFNTLVGDGGAQLSATSALDSENEKEVQAALDRARIGRTTVIIAHRLSTIQSADVIVAMEKGKIVEMGSHSRLMERKGLYYKLVQKQTLGKKANETEFANFYRQSVKKRVSFNRQQIPSTGGGAGGGGAGVTLHAHVPQTFSTLSQAPPTTIRRSRAPSAKQMAQQGRTFTRKPTDYALMRVMSDMSIPPPTPKTPKFSPHNIFELDREEAIAAEREAAEKENVITKAPWRKMLQLSKPDWWLLLTGLAGFALFGVLLSALYVLFSEAVEIFSNIDRDEVIRQARLYSILYAVVGFVGLIINFVATYSLCIAADRLTTRLRQKSFETIMKQDMSFFDEPQNSVSILTGRLAIDTTEVNQYLKGPF</sequence>
<feature type="transmembrane region" description="Helical" evidence="8">
    <location>
        <begin position="366"/>
        <end position="390"/>
    </location>
</feature>
<protein>
    <recommendedName>
        <fullName evidence="12">ABC transmembrane type-1 domain-containing protein</fullName>
    </recommendedName>
</protein>
<evidence type="ECO:0008006" key="12">
    <source>
        <dbReference type="Google" id="ProtNLM"/>
    </source>
</evidence>
<evidence type="ECO:0000256" key="5">
    <source>
        <dbReference type="ARBA" id="ARBA00022989"/>
    </source>
</evidence>
<dbReference type="InterPro" id="IPR011527">
    <property type="entry name" value="ABC1_TM_dom"/>
</dbReference>
<dbReference type="Gene3D" id="3.40.50.300">
    <property type="entry name" value="P-loop containing nucleotide triphosphate hydrolases"/>
    <property type="match status" value="2"/>
</dbReference>
<evidence type="ECO:0000256" key="8">
    <source>
        <dbReference type="SAM" id="Phobius"/>
    </source>
</evidence>
<evidence type="ECO:0000259" key="10">
    <source>
        <dbReference type="PROSITE" id="PS50929"/>
    </source>
</evidence>
<dbReference type="PANTHER" id="PTHR43394">
    <property type="entry name" value="ATP-DEPENDENT PERMEASE MDL1, MITOCHONDRIAL"/>
    <property type="match status" value="1"/>
</dbReference>
<dbReference type="GO" id="GO:0005524">
    <property type="term" value="F:ATP binding"/>
    <property type="evidence" value="ECO:0007669"/>
    <property type="project" value="UniProtKB-KW"/>
</dbReference>